<gene>
    <name evidence="7" type="ORF">ACFOGP_02450</name>
</gene>
<keyword evidence="2" id="KW-0349">Heme</keyword>
<evidence type="ECO:0000313" key="7">
    <source>
        <dbReference type="EMBL" id="MFC3141547.1"/>
    </source>
</evidence>
<dbReference type="Gene3D" id="1.20.120.10">
    <property type="entry name" value="Cytochrome c/b562"/>
    <property type="match status" value="1"/>
</dbReference>
<protein>
    <submittedName>
        <fullName evidence="7">C-type cytochrome</fullName>
    </submittedName>
</protein>
<dbReference type="PROSITE" id="PS51009">
    <property type="entry name" value="CYTCII"/>
    <property type="match status" value="1"/>
</dbReference>
<dbReference type="EMBL" id="JBHRTB010000010">
    <property type="protein sequence ID" value="MFC3141547.1"/>
    <property type="molecule type" value="Genomic_DNA"/>
</dbReference>
<keyword evidence="1" id="KW-0813">Transport</keyword>
<name>A0ABV7GP82_9RHOB</name>
<evidence type="ECO:0000256" key="4">
    <source>
        <dbReference type="ARBA" id="ARBA00022982"/>
    </source>
</evidence>
<feature type="chain" id="PRO_5045061795" evidence="6">
    <location>
        <begin position="24"/>
        <end position="146"/>
    </location>
</feature>
<keyword evidence="8" id="KW-1185">Reference proteome</keyword>
<dbReference type="InterPro" id="IPR002321">
    <property type="entry name" value="Cyt_c_II"/>
</dbReference>
<evidence type="ECO:0000313" key="8">
    <source>
        <dbReference type="Proteomes" id="UP001595632"/>
    </source>
</evidence>
<keyword evidence="6" id="KW-0732">Signal</keyword>
<keyword evidence="5" id="KW-0408">Iron</keyword>
<accession>A0ABV7GP82</accession>
<sequence>MKTSIRIVGAAAVLSLTAAIAHSAVENEAVKARMDSMSTIGMSLKTLGDMAKGTTDFDAAAANAAIDAVAAEAATIPTLFEPQETDPESEALPAIWENWDDFTAKAGDLETAATNASGSIASVEDIGAAMQAIGPTCMACHREYRE</sequence>
<dbReference type="PIRSF" id="PIRSF000027">
    <property type="entry name" value="Cytc_c_prime"/>
    <property type="match status" value="1"/>
</dbReference>
<evidence type="ECO:0000256" key="3">
    <source>
        <dbReference type="ARBA" id="ARBA00022723"/>
    </source>
</evidence>
<evidence type="ECO:0000256" key="1">
    <source>
        <dbReference type="ARBA" id="ARBA00022448"/>
    </source>
</evidence>
<dbReference type="InterPro" id="IPR012127">
    <property type="entry name" value="Cyt_c_prime"/>
</dbReference>
<evidence type="ECO:0000256" key="5">
    <source>
        <dbReference type="ARBA" id="ARBA00023004"/>
    </source>
</evidence>
<evidence type="ECO:0000256" key="6">
    <source>
        <dbReference type="SAM" id="SignalP"/>
    </source>
</evidence>
<organism evidence="7 8">
    <name type="scientific">Psychromarinibacter halotolerans</name>
    <dbReference type="NCBI Taxonomy" id="1775175"/>
    <lineage>
        <taxon>Bacteria</taxon>
        <taxon>Pseudomonadati</taxon>
        <taxon>Pseudomonadota</taxon>
        <taxon>Alphaproteobacteria</taxon>
        <taxon>Rhodobacterales</taxon>
        <taxon>Paracoccaceae</taxon>
        <taxon>Psychromarinibacter</taxon>
    </lineage>
</organism>
<reference evidence="8" key="1">
    <citation type="journal article" date="2019" name="Int. J. Syst. Evol. Microbiol.">
        <title>The Global Catalogue of Microorganisms (GCM) 10K type strain sequencing project: providing services to taxonomists for standard genome sequencing and annotation.</title>
        <authorList>
            <consortium name="The Broad Institute Genomics Platform"/>
            <consortium name="The Broad Institute Genome Sequencing Center for Infectious Disease"/>
            <person name="Wu L."/>
            <person name="Ma J."/>
        </authorList>
    </citation>
    <scope>NUCLEOTIDE SEQUENCE [LARGE SCALE GENOMIC DNA]</scope>
    <source>
        <strain evidence="8">KCTC 52366</strain>
    </source>
</reference>
<dbReference type="Pfam" id="PF01322">
    <property type="entry name" value="Cytochrom_C_2"/>
    <property type="match status" value="1"/>
</dbReference>
<dbReference type="Proteomes" id="UP001595632">
    <property type="component" value="Unassembled WGS sequence"/>
</dbReference>
<keyword evidence="3" id="KW-0479">Metal-binding</keyword>
<dbReference type="RefSeq" id="WP_275632194.1">
    <property type="nucleotide sequence ID" value="NZ_JARGYD010000002.1"/>
</dbReference>
<dbReference type="SUPFAM" id="SSF47175">
    <property type="entry name" value="Cytochromes"/>
    <property type="match status" value="1"/>
</dbReference>
<proteinExistence type="predicted"/>
<evidence type="ECO:0000256" key="2">
    <source>
        <dbReference type="ARBA" id="ARBA00022617"/>
    </source>
</evidence>
<feature type="signal peptide" evidence="6">
    <location>
        <begin position="1"/>
        <end position="23"/>
    </location>
</feature>
<keyword evidence="4" id="KW-0249">Electron transport</keyword>
<comment type="caution">
    <text evidence="7">The sequence shown here is derived from an EMBL/GenBank/DDBJ whole genome shotgun (WGS) entry which is preliminary data.</text>
</comment>
<dbReference type="InterPro" id="IPR010980">
    <property type="entry name" value="Cyt_c/b562"/>
</dbReference>